<sequence>MRKAFGRYTLPSCIQSLISMNQSWYLLYQIVEEMRMNMKKRMANRVNPDFQTPVADSSSLTMSSKVSAIREGDNEVHAPVPSTATASLQYVEKWFEEPAVTREMGASTYNDRPRSSSKDGSEAEDDNIILLKKYKSSSSAEAVSLHNSPFSSYERLQLLEKTCSKDYHDKVLRLQNREATDDESSGWHAVEDSSDFEIVDRS</sequence>
<proteinExistence type="predicted"/>
<evidence type="ECO:0000313" key="2">
    <source>
        <dbReference type="EMBL" id="KAJ6831284.1"/>
    </source>
</evidence>
<protein>
    <submittedName>
        <fullName evidence="2">Uncharacterized protein</fullName>
    </submittedName>
</protein>
<accession>A0AAX6GRU6</accession>
<feature type="compositionally biased region" description="Acidic residues" evidence="1">
    <location>
        <begin position="192"/>
        <end position="202"/>
    </location>
</feature>
<dbReference type="AlphaFoldDB" id="A0AAX6GRU6"/>
<reference evidence="2" key="2">
    <citation type="submission" date="2023-04" db="EMBL/GenBank/DDBJ databases">
        <authorList>
            <person name="Bruccoleri R.E."/>
            <person name="Oakeley E.J."/>
            <person name="Faust A.-M."/>
            <person name="Dessus-Babus S."/>
            <person name="Altorfer M."/>
            <person name="Burckhardt D."/>
            <person name="Oertli M."/>
            <person name="Naumann U."/>
            <person name="Petersen F."/>
            <person name="Wong J."/>
        </authorList>
    </citation>
    <scope>NUCLEOTIDE SEQUENCE</scope>
    <source>
        <strain evidence="2">GSM-AAB239-AS_SAM_17_03QT</strain>
        <tissue evidence="2">Leaf</tissue>
    </source>
</reference>
<dbReference type="Proteomes" id="UP001140949">
    <property type="component" value="Unassembled WGS sequence"/>
</dbReference>
<feature type="region of interest" description="Disordered" evidence="1">
    <location>
        <begin position="177"/>
        <end position="202"/>
    </location>
</feature>
<feature type="region of interest" description="Disordered" evidence="1">
    <location>
        <begin position="105"/>
        <end position="124"/>
    </location>
</feature>
<feature type="compositionally biased region" description="Basic and acidic residues" evidence="1">
    <location>
        <begin position="111"/>
        <end position="121"/>
    </location>
</feature>
<gene>
    <name evidence="2" type="ORF">M6B38_349250</name>
</gene>
<name>A0AAX6GRU6_IRIPA</name>
<evidence type="ECO:0000256" key="1">
    <source>
        <dbReference type="SAM" id="MobiDB-lite"/>
    </source>
</evidence>
<keyword evidence="3" id="KW-1185">Reference proteome</keyword>
<organism evidence="2 3">
    <name type="scientific">Iris pallida</name>
    <name type="common">Sweet iris</name>
    <dbReference type="NCBI Taxonomy" id="29817"/>
    <lineage>
        <taxon>Eukaryota</taxon>
        <taxon>Viridiplantae</taxon>
        <taxon>Streptophyta</taxon>
        <taxon>Embryophyta</taxon>
        <taxon>Tracheophyta</taxon>
        <taxon>Spermatophyta</taxon>
        <taxon>Magnoliopsida</taxon>
        <taxon>Liliopsida</taxon>
        <taxon>Asparagales</taxon>
        <taxon>Iridaceae</taxon>
        <taxon>Iridoideae</taxon>
        <taxon>Irideae</taxon>
        <taxon>Iris</taxon>
    </lineage>
</organism>
<reference evidence="2" key="1">
    <citation type="journal article" date="2023" name="GigaByte">
        <title>Genome assembly of the bearded iris, Iris pallida Lam.</title>
        <authorList>
            <person name="Bruccoleri R.E."/>
            <person name="Oakeley E.J."/>
            <person name="Faust A.M.E."/>
            <person name="Altorfer M."/>
            <person name="Dessus-Babus S."/>
            <person name="Burckhardt D."/>
            <person name="Oertli M."/>
            <person name="Naumann U."/>
            <person name="Petersen F."/>
            <person name="Wong J."/>
        </authorList>
    </citation>
    <scope>NUCLEOTIDE SEQUENCE</scope>
    <source>
        <strain evidence="2">GSM-AAB239-AS_SAM_17_03QT</strain>
    </source>
</reference>
<comment type="caution">
    <text evidence="2">The sequence shown here is derived from an EMBL/GenBank/DDBJ whole genome shotgun (WGS) entry which is preliminary data.</text>
</comment>
<dbReference type="EMBL" id="JANAVB010016800">
    <property type="protein sequence ID" value="KAJ6831284.1"/>
    <property type="molecule type" value="Genomic_DNA"/>
</dbReference>
<evidence type="ECO:0000313" key="3">
    <source>
        <dbReference type="Proteomes" id="UP001140949"/>
    </source>
</evidence>